<accession>A0A095TR65</accession>
<dbReference type="AlphaFoldDB" id="A0A095TR65"/>
<comment type="caution">
    <text evidence="1">The sequence shown here is derived from an EMBL/GenBank/DDBJ whole genome shotgun (WGS) entry which is preliminary data.</text>
</comment>
<evidence type="ECO:0000313" key="1">
    <source>
        <dbReference type="EMBL" id="KGD64893.1"/>
    </source>
</evidence>
<dbReference type="PATRIC" id="fig|1177154.3.peg.1838"/>
<dbReference type="Proteomes" id="UP000029444">
    <property type="component" value="Unassembled WGS sequence"/>
</dbReference>
<dbReference type="PANTHER" id="PTHR37811">
    <property type="entry name" value="BLL5343 PROTEIN"/>
    <property type="match status" value="1"/>
</dbReference>
<dbReference type="PANTHER" id="PTHR37811:SF2">
    <property type="entry name" value="ABM DOMAIN-CONTAINING PROTEIN"/>
    <property type="match status" value="1"/>
</dbReference>
<evidence type="ECO:0000313" key="2">
    <source>
        <dbReference type="Proteomes" id="UP000029444"/>
    </source>
</evidence>
<name>A0A095TR65_9GAMM</name>
<gene>
    <name evidence="1" type="ORF">Y5S_01801</name>
</gene>
<dbReference type="InterPro" id="IPR011008">
    <property type="entry name" value="Dimeric_a/b-barrel"/>
</dbReference>
<dbReference type="eggNOG" id="COG2329">
    <property type="taxonomic scope" value="Bacteria"/>
</dbReference>
<dbReference type="RefSeq" id="WP_035232374.1">
    <property type="nucleotide sequence ID" value="NZ_ARXV01000006.1"/>
</dbReference>
<keyword evidence="2" id="KW-1185">Reference proteome</keyword>
<dbReference type="Gene3D" id="3.30.70.100">
    <property type="match status" value="1"/>
</dbReference>
<dbReference type="SUPFAM" id="SSF54909">
    <property type="entry name" value="Dimeric alpha+beta barrel"/>
    <property type="match status" value="1"/>
</dbReference>
<dbReference type="OrthoDB" id="9797060at2"/>
<sequence length="99" mass="11282">MYAVIFTARVGDQDHHYGDMAGRLRDLAMAEFGCTEFVSVTEGEQEIAISYWPDQDAILAWKQQAQHRVAQQLGRDGWYTHYKVEVVKILRSYSAEAGV</sequence>
<reference evidence="1 2" key="1">
    <citation type="submission" date="2012-09" db="EMBL/GenBank/DDBJ databases">
        <title>Genome Sequence of alkane-degrading Bacterium Alcanivorax sp. 19-m-6.</title>
        <authorList>
            <person name="Lai Q."/>
            <person name="Shao Z."/>
        </authorList>
    </citation>
    <scope>NUCLEOTIDE SEQUENCE [LARGE SCALE GENOMIC DNA]</scope>
    <source>
        <strain evidence="1 2">19-m-6</strain>
    </source>
</reference>
<protein>
    <recommendedName>
        <fullName evidence="3">ABM domain-containing protein</fullName>
    </recommendedName>
</protein>
<dbReference type="STRING" id="1177154.Y5S_01801"/>
<dbReference type="InterPro" id="IPR052936">
    <property type="entry name" value="Jasmonate_Hydroxylase-like"/>
</dbReference>
<evidence type="ECO:0008006" key="3">
    <source>
        <dbReference type="Google" id="ProtNLM"/>
    </source>
</evidence>
<dbReference type="EMBL" id="ARXV01000006">
    <property type="protein sequence ID" value="KGD64893.1"/>
    <property type="molecule type" value="Genomic_DNA"/>
</dbReference>
<proteinExistence type="predicted"/>
<organism evidence="1 2">
    <name type="scientific">Alcanivorax nanhaiticus</name>
    <dbReference type="NCBI Taxonomy" id="1177154"/>
    <lineage>
        <taxon>Bacteria</taxon>
        <taxon>Pseudomonadati</taxon>
        <taxon>Pseudomonadota</taxon>
        <taxon>Gammaproteobacteria</taxon>
        <taxon>Oceanospirillales</taxon>
        <taxon>Alcanivoracaceae</taxon>
        <taxon>Alcanivorax</taxon>
    </lineage>
</organism>